<dbReference type="GO" id="GO:0000724">
    <property type="term" value="P:double-strand break repair via homologous recombination"/>
    <property type="evidence" value="ECO:0007669"/>
    <property type="project" value="TreeGrafter"/>
</dbReference>
<evidence type="ECO:0000256" key="3">
    <source>
        <dbReference type="ARBA" id="ARBA00023204"/>
    </source>
</evidence>
<dbReference type="AlphaFoldDB" id="A0A4P9XYP4"/>
<evidence type="ECO:0008006" key="7">
    <source>
        <dbReference type="Google" id="ProtNLM"/>
    </source>
</evidence>
<keyword evidence="6" id="KW-1185">Reference proteome</keyword>
<accession>A0A4P9XYP4</accession>
<dbReference type="GO" id="GO:0003697">
    <property type="term" value="F:single-stranded DNA binding"/>
    <property type="evidence" value="ECO:0007669"/>
    <property type="project" value="TreeGrafter"/>
</dbReference>
<dbReference type="PANTHER" id="PTHR10150">
    <property type="entry name" value="DNA REPAIR ENDONUCLEASE XPF"/>
    <property type="match status" value="1"/>
</dbReference>
<keyword evidence="2" id="KW-0378">Hydrolase</keyword>
<organism evidence="5 6">
    <name type="scientific">Piptocephalis cylindrospora</name>
    <dbReference type="NCBI Taxonomy" id="1907219"/>
    <lineage>
        <taxon>Eukaryota</taxon>
        <taxon>Fungi</taxon>
        <taxon>Fungi incertae sedis</taxon>
        <taxon>Zoopagomycota</taxon>
        <taxon>Zoopagomycotina</taxon>
        <taxon>Zoopagomycetes</taxon>
        <taxon>Zoopagales</taxon>
        <taxon>Piptocephalidaceae</taxon>
        <taxon>Piptocephalis</taxon>
    </lineage>
</organism>
<name>A0A4P9XYP4_9FUNG</name>
<sequence>MLQLPCERAIFVDFSSEEEGALSVLAHGLPLHTLISHYLAAASVPEAFVLVVGTDQETVGRINETLFSLGTSPVQYLTNETSIKDRQALYLKGGVTAVTSRILVVDMLLERLPIHLVTGLVVLNAHRVKAESTEAFIIRLYRQGNTQGFIRAFSDAPERLSPIGRFSSLEKTMKALSLRKVQLWPRFHLTIKEDLEGEDKVVSEVIELRQPMTRSMRGIQAGLVDCLESTLAELRRASSRVCGGSKEEADGIRGSRRNDSGYGLIQGTGSDSKETAGTYMASVERTNQGFSL</sequence>
<evidence type="ECO:0000313" key="5">
    <source>
        <dbReference type="EMBL" id="RKP11517.1"/>
    </source>
</evidence>
<dbReference type="PANTHER" id="PTHR10150:SF0">
    <property type="entry name" value="DNA REPAIR ENDONUCLEASE XPF"/>
    <property type="match status" value="1"/>
</dbReference>
<evidence type="ECO:0000256" key="1">
    <source>
        <dbReference type="ARBA" id="ARBA00022763"/>
    </source>
</evidence>
<evidence type="ECO:0000313" key="6">
    <source>
        <dbReference type="Proteomes" id="UP000267251"/>
    </source>
</evidence>
<protein>
    <recommendedName>
        <fullName evidence="7">DNA repair endonuclease XPF</fullName>
    </recommendedName>
</protein>
<dbReference type="GO" id="GO:1901255">
    <property type="term" value="P:nucleotide-excision repair involved in interstrand cross-link repair"/>
    <property type="evidence" value="ECO:0007669"/>
    <property type="project" value="TreeGrafter"/>
</dbReference>
<dbReference type="GO" id="GO:0000014">
    <property type="term" value="F:single-stranded DNA endodeoxyribonuclease activity"/>
    <property type="evidence" value="ECO:0007669"/>
    <property type="project" value="TreeGrafter"/>
</dbReference>
<keyword evidence="1" id="KW-0227">DNA damage</keyword>
<dbReference type="OrthoDB" id="361020at2759"/>
<keyword evidence="3" id="KW-0234">DNA repair</keyword>
<dbReference type="GO" id="GO:0000712">
    <property type="term" value="P:resolution of meiotic recombination intermediates"/>
    <property type="evidence" value="ECO:0007669"/>
    <property type="project" value="TreeGrafter"/>
</dbReference>
<dbReference type="EMBL" id="KZ988844">
    <property type="protein sequence ID" value="RKP11517.1"/>
    <property type="molecule type" value="Genomic_DNA"/>
</dbReference>
<proteinExistence type="predicted"/>
<evidence type="ECO:0000256" key="2">
    <source>
        <dbReference type="ARBA" id="ARBA00022801"/>
    </source>
</evidence>
<gene>
    <name evidence="5" type="ORF">BJ684DRAFT_21907</name>
</gene>
<evidence type="ECO:0000256" key="4">
    <source>
        <dbReference type="SAM" id="MobiDB-lite"/>
    </source>
</evidence>
<dbReference type="Proteomes" id="UP000267251">
    <property type="component" value="Unassembled WGS sequence"/>
</dbReference>
<dbReference type="GO" id="GO:0003684">
    <property type="term" value="F:damaged DNA binding"/>
    <property type="evidence" value="ECO:0007669"/>
    <property type="project" value="TreeGrafter"/>
</dbReference>
<dbReference type="GO" id="GO:0000110">
    <property type="term" value="C:nucleotide-excision repair factor 1 complex"/>
    <property type="evidence" value="ECO:0007669"/>
    <property type="project" value="TreeGrafter"/>
</dbReference>
<feature type="region of interest" description="Disordered" evidence="4">
    <location>
        <begin position="245"/>
        <end position="276"/>
    </location>
</feature>
<reference evidence="6" key="1">
    <citation type="journal article" date="2018" name="Nat. Microbiol.">
        <title>Leveraging single-cell genomics to expand the fungal tree of life.</title>
        <authorList>
            <person name="Ahrendt S.R."/>
            <person name="Quandt C.A."/>
            <person name="Ciobanu D."/>
            <person name="Clum A."/>
            <person name="Salamov A."/>
            <person name="Andreopoulos B."/>
            <person name="Cheng J.F."/>
            <person name="Woyke T."/>
            <person name="Pelin A."/>
            <person name="Henrissat B."/>
            <person name="Reynolds N.K."/>
            <person name="Benny G.L."/>
            <person name="Smith M.E."/>
            <person name="James T.Y."/>
            <person name="Grigoriev I.V."/>
        </authorList>
    </citation>
    <scope>NUCLEOTIDE SEQUENCE [LARGE SCALE GENOMIC DNA]</scope>
</reference>
<feature type="compositionally biased region" description="Basic and acidic residues" evidence="4">
    <location>
        <begin position="245"/>
        <end position="259"/>
    </location>
</feature>